<evidence type="ECO:0000256" key="1">
    <source>
        <dbReference type="ARBA" id="ARBA00010364"/>
    </source>
</evidence>
<dbReference type="HAMAP" id="MF_00634">
    <property type="entry name" value="UPF0235"/>
    <property type="match status" value="1"/>
</dbReference>
<dbReference type="RefSeq" id="WP_117180128.1">
    <property type="nucleotide sequence ID" value="NZ_QFZK01000026.1"/>
</dbReference>
<reference evidence="4 5" key="1">
    <citation type="submission" date="2018-05" db="EMBL/GenBank/DDBJ databases">
        <title>Rhodoferax soyangensis sp.nov., isolated from an oligotrophic freshwater lake.</title>
        <authorList>
            <person name="Park M."/>
        </authorList>
    </citation>
    <scope>NUCLEOTIDE SEQUENCE [LARGE SCALE GENOMIC DNA]</scope>
    <source>
        <strain evidence="4 5">IMCC26218</strain>
    </source>
</reference>
<dbReference type="NCBIfam" id="TIGR00251">
    <property type="entry name" value="DUF167 family protein"/>
    <property type="match status" value="1"/>
</dbReference>
<dbReference type="Gene3D" id="3.30.1200.10">
    <property type="entry name" value="YggU-like"/>
    <property type="match status" value="1"/>
</dbReference>
<dbReference type="AlphaFoldDB" id="A0A3E1R6L1"/>
<protein>
    <recommendedName>
        <fullName evidence="2">UPF0235 protein DIC66_20915</fullName>
    </recommendedName>
</protein>
<organism evidence="4 5">
    <name type="scientific">Rhodoferax lacus</name>
    <dbReference type="NCBI Taxonomy" id="2184758"/>
    <lineage>
        <taxon>Bacteria</taxon>
        <taxon>Pseudomonadati</taxon>
        <taxon>Pseudomonadota</taxon>
        <taxon>Betaproteobacteria</taxon>
        <taxon>Burkholderiales</taxon>
        <taxon>Comamonadaceae</taxon>
        <taxon>Rhodoferax</taxon>
    </lineage>
</organism>
<dbReference type="OrthoDB" id="9800587at2"/>
<evidence type="ECO:0000256" key="3">
    <source>
        <dbReference type="SAM" id="MobiDB-lite"/>
    </source>
</evidence>
<comment type="caution">
    <text evidence="4">The sequence shown here is derived from an EMBL/GenBank/DDBJ whole genome shotgun (WGS) entry which is preliminary data.</text>
</comment>
<comment type="similarity">
    <text evidence="1 2">Belongs to the UPF0235 family.</text>
</comment>
<name>A0A3E1R6L1_9BURK</name>
<dbReference type="Proteomes" id="UP000260665">
    <property type="component" value="Unassembled WGS sequence"/>
</dbReference>
<accession>A0A3E1R6L1</accession>
<feature type="region of interest" description="Disordered" evidence="3">
    <location>
        <begin position="1"/>
        <end position="26"/>
    </location>
</feature>
<dbReference type="InterPro" id="IPR003746">
    <property type="entry name" value="DUF167"/>
</dbReference>
<dbReference type="InterPro" id="IPR036591">
    <property type="entry name" value="YggU-like_sf"/>
</dbReference>
<evidence type="ECO:0000313" key="5">
    <source>
        <dbReference type="Proteomes" id="UP000260665"/>
    </source>
</evidence>
<dbReference type="Pfam" id="PF02594">
    <property type="entry name" value="DUF167"/>
    <property type="match status" value="1"/>
</dbReference>
<proteinExistence type="inferred from homology"/>
<evidence type="ECO:0000313" key="4">
    <source>
        <dbReference type="EMBL" id="RFO94947.1"/>
    </source>
</evidence>
<gene>
    <name evidence="4" type="ORF">DIC66_20915</name>
</gene>
<dbReference type="SMART" id="SM01152">
    <property type="entry name" value="DUF167"/>
    <property type="match status" value="1"/>
</dbReference>
<dbReference type="EMBL" id="QFZK01000026">
    <property type="protein sequence ID" value="RFO94947.1"/>
    <property type="molecule type" value="Genomic_DNA"/>
</dbReference>
<dbReference type="SUPFAM" id="SSF69786">
    <property type="entry name" value="YggU-like"/>
    <property type="match status" value="1"/>
</dbReference>
<evidence type="ECO:0000256" key="2">
    <source>
        <dbReference type="HAMAP-Rule" id="MF_00634"/>
    </source>
</evidence>
<sequence>MASKQRPKALAKPQTPAKASAPRNSTGDSFFGWDGDVLVLNVLGKPAAAKDAIGKPKGTQLKISVTAAPKDGKATDHMVRFLAPLFGVAVADITVVFGQENVNKQLPAVFTDTAPSSD</sequence>
<keyword evidence="5" id="KW-1185">Reference proteome</keyword>